<dbReference type="Proteomes" id="UP000078272">
    <property type="component" value="Unassembled WGS sequence"/>
</dbReference>
<gene>
    <name evidence="2" type="ORF">NS226_12780</name>
    <name evidence="3" type="ORF">NS365_00940</name>
</gene>
<sequence>MNMYADAGQASKEAMDNVLKSISAMTKGFQQIAAETGDFTKRNYETSTKMLEELAQTRTPDKAIEVQTNYMKSCYEAWVSQASKINEIYAGVARETFKPFENNLNKAANFAQDASYQAA</sequence>
<evidence type="ECO:0000313" key="4">
    <source>
        <dbReference type="Proteomes" id="UP000078272"/>
    </source>
</evidence>
<evidence type="ECO:0000313" key="3">
    <source>
        <dbReference type="EMBL" id="KTR08537.1"/>
    </source>
</evidence>
<dbReference type="PATRIC" id="fig|401562.3.peg.2127"/>
<dbReference type="EMBL" id="LDQA01000001">
    <property type="protein sequence ID" value="KTR08537.1"/>
    <property type="molecule type" value="Genomic_DNA"/>
</dbReference>
<evidence type="ECO:0000313" key="5">
    <source>
        <dbReference type="Proteomes" id="UP000078529"/>
    </source>
</evidence>
<accession>A0A147DBI8</accession>
<dbReference type="AlphaFoldDB" id="A0A147DBI8"/>
<feature type="domain" description="Phasin" evidence="1">
    <location>
        <begin position="9"/>
        <end position="103"/>
    </location>
</feature>
<protein>
    <recommendedName>
        <fullName evidence="1">Phasin domain-containing protein</fullName>
    </recommendedName>
</protein>
<dbReference type="STRING" id="401562.NS365_00940"/>
<name>A0A147DBI8_9HYPH</name>
<proteinExistence type="predicted"/>
<dbReference type="InterPro" id="IPR018968">
    <property type="entry name" value="Phasin"/>
</dbReference>
<dbReference type="Pfam" id="PF09361">
    <property type="entry name" value="Phasin_2"/>
    <property type="match status" value="1"/>
</dbReference>
<dbReference type="EMBL" id="LDPZ01000024">
    <property type="protein sequence ID" value="KTQ95078.1"/>
    <property type="molecule type" value="Genomic_DNA"/>
</dbReference>
<dbReference type="OrthoDB" id="7678100at2"/>
<reference evidence="4 5" key="1">
    <citation type="journal article" date="2016" name="Front. Microbiol.">
        <title>Genomic Resource of Rice Seed Associated Bacteria.</title>
        <authorList>
            <person name="Midha S."/>
            <person name="Bansal K."/>
            <person name="Sharma S."/>
            <person name="Kumar N."/>
            <person name="Patil P.P."/>
            <person name="Chaudhry V."/>
            <person name="Patil P.B."/>
        </authorList>
    </citation>
    <scope>NUCLEOTIDE SEQUENCE [LARGE SCALE GENOMIC DNA]</scope>
    <source>
        <strain evidence="2 4">NS226</strain>
        <strain evidence="3 5">NS365</strain>
    </source>
</reference>
<keyword evidence="5" id="KW-1185">Reference proteome</keyword>
<comment type="caution">
    <text evidence="3">The sequence shown here is derived from an EMBL/GenBank/DDBJ whole genome shotgun (WGS) entry which is preliminary data.</text>
</comment>
<evidence type="ECO:0000259" key="1">
    <source>
        <dbReference type="Pfam" id="PF09361"/>
    </source>
</evidence>
<dbReference type="Proteomes" id="UP000078529">
    <property type="component" value="Unassembled WGS sequence"/>
</dbReference>
<organism evidence="3 5">
    <name type="scientific">Aureimonas ureilytica</name>
    <dbReference type="NCBI Taxonomy" id="401562"/>
    <lineage>
        <taxon>Bacteria</taxon>
        <taxon>Pseudomonadati</taxon>
        <taxon>Pseudomonadota</taxon>
        <taxon>Alphaproteobacteria</taxon>
        <taxon>Hyphomicrobiales</taxon>
        <taxon>Aurantimonadaceae</taxon>
        <taxon>Aureimonas</taxon>
    </lineage>
</organism>
<dbReference type="RefSeq" id="WP_058598392.1">
    <property type="nucleotide sequence ID" value="NZ_LDPZ01000024.1"/>
</dbReference>
<evidence type="ECO:0000313" key="2">
    <source>
        <dbReference type="EMBL" id="KTQ95078.1"/>
    </source>
</evidence>